<reference evidence="2" key="2">
    <citation type="submission" date="2015-01" db="EMBL/GenBank/DDBJ databases">
        <title>Complete genome sequence of Methylobacterium aquaticum strain 22A.</title>
        <authorList>
            <person name="Tani A."/>
            <person name="Ogura Y."/>
            <person name="Hayashi T."/>
        </authorList>
    </citation>
    <scope>NUCLEOTIDE SEQUENCE [LARGE SCALE GENOMIC DNA]</scope>
    <source>
        <strain evidence="2">MA-22A</strain>
        <plasmid evidence="2">Plasmid pMaq22A_1p DNA</plasmid>
    </source>
</reference>
<dbReference type="KEGG" id="maqu:Maq22A_1p34205"/>
<keyword evidence="1" id="KW-0614">Plasmid</keyword>
<dbReference type="AlphaFoldDB" id="A0A0C6FKY0"/>
<name>A0A0C6FKY0_9HYPH</name>
<evidence type="ECO:0000313" key="2">
    <source>
        <dbReference type="Proteomes" id="UP000061432"/>
    </source>
</evidence>
<dbReference type="RefSeq" id="WP_048429329.1">
    <property type="nucleotide sequence ID" value="NZ_AP014705.1"/>
</dbReference>
<proteinExistence type="predicted"/>
<geneLocation type="plasmid" evidence="2">
    <name>pMaq22A_1p DNA</name>
</geneLocation>
<dbReference type="Proteomes" id="UP000061432">
    <property type="component" value="Plasmid pMaq22A_1p"/>
</dbReference>
<sequence length="63" mass="6748">MRQFTLRVEESGEGLVCITSPEIKSLFVADETLAGALEAVPSVVRALMREEGRGTLPGEEAAE</sequence>
<dbReference type="EMBL" id="AP014705">
    <property type="protein sequence ID" value="BAQ49113.1"/>
    <property type="molecule type" value="Genomic_DNA"/>
</dbReference>
<gene>
    <name evidence="1" type="ORF">Maq22A_1p34205</name>
</gene>
<protein>
    <submittedName>
        <fullName evidence="1">Uncharacterized protein</fullName>
    </submittedName>
</protein>
<evidence type="ECO:0000313" key="1">
    <source>
        <dbReference type="EMBL" id="BAQ49113.1"/>
    </source>
</evidence>
<dbReference type="OrthoDB" id="7998805at2"/>
<reference evidence="1 2" key="1">
    <citation type="journal article" date="2015" name="Genome Announc.">
        <title>Complete Genome Sequence of Methylobacterium aquaticum Strain 22A, Isolated from Racomitrium japonicum Moss.</title>
        <authorList>
            <person name="Tani A."/>
            <person name="Ogura Y."/>
            <person name="Hayashi T."/>
            <person name="Kimbara K."/>
        </authorList>
    </citation>
    <scope>NUCLEOTIDE SEQUENCE [LARGE SCALE GENOMIC DNA]</scope>
    <source>
        <strain evidence="1 2">MA-22A</strain>
        <plasmid evidence="2">Plasmid pMaq22A_1p DNA</plasmid>
    </source>
</reference>
<accession>A0A0C6FKY0</accession>
<dbReference type="PATRIC" id="fig|270351.10.peg.6151"/>
<organism evidence="1 2">
    <name type="scientific">Methylobacterium aquaticum</name>
    <dbReference type="NCBI Taxonomy" id="270351"/>
    <lineage>
        <taxon>Bacteria</taxon>
        <taxon>Pseudomonadati</taxon>
        <taxon>Pseudomonadota</taxon>
        <taxon>Alphaproteobacteria</taxon>
        <taxon>Hyphomicrobiales</taxon>
        <taxon>Methylobacteriaceae</taxon>
        <taxon>Methylobacterium</taxon>
    </lineage>
</organism>